<dbReference type="Pfam" id="PF11901">
    <property type="entry name" value="DM9"/>
    <property type="match status" value="1"/>
</dbReference>
<evidence type="ECO:0000313" key="2">
    <source>
        <dbReference type="EMBL" id="KAK9502376.1"/>
    </source>
</evidence>
<reference evidence="2 3" key="1">
    <citation type="submission" date="2022-12" db="EMBL/GenBank/DDBJ databases">
        <title>Chromosome-level genome assembly of true bugs.</title>
        <authorList>
            <person name="Ma L."/>
            <person name="Li H."/>
        </authorList>
    </citation>
    <scope>NUCLEOTIDE SEQUENCE [LARGE SCALE GENOMIC DNA]</scope>
    <source>
        <strain evidence="2">Lab_2022b</strain>
    </source>
</reference>
<dbReference type="EMBL" id="JAPXFL010000008">
    <property type="protein sequence ID" value="KAK9502376.1"/>
    <property type="molecule type" value="Genomic_DNA"/>
</dbReference>
<keyword evidence="1" id="KW-0732">Signal</keyword>
<dbReference type="Proteomes" id="UP001461498">
    <property type="component" value="Unassembled WGS sequence"/>
</dbReference>
<feature type="chain" id="PRO_5043609522" evidence="1">
    <location>
        <begin position="24"/>
        <end position="168"/>
    </location>
</feature>
<evidence type="ECO:0000313" key="3">
    <source>
        <dbReference type="Proteomes" id="UP001461498"/>
    </source>
</evidence>
<evidence type="ECO:0000256" key="1">
    <source>
        <dbReference type="SAM" id="SignalP"/>
    </source>
</evidence>
<feature type="signal peptide" evidence="1">
    <location>
        <begin position="1"/>
        <end position="23"/>
    </location>
</feature>
<dbReference type="PANTHER" id="PTHR31649:SF1">
    <property type="entry name" value="FARNESOIC ACID O-METHYL TRANSFERASE DOMAIN-CONTAINING PROTEIN"/>
    <property type="match status" value="1"/>
</dbReference>
<dbReference type="SMART" id="SM00696">
    <property type="entry name" value="DM9"/>
    <property type="match status" value="2"/>
</dbReference>
<keyword evidence="3" id="KW-1185">Reference proteome</keyword>
<accession>A0AAW1CVB4</accession>
<protein>
    <submittedName>
        <fullName evidence="2">Uncharacterized protein</fullName>
    </submittedName>
</protein>
<gene>
    <name evidence="2" type="ORF">O3M35_011162</name>
</gene>
<dbReference type="AlphaFoldDB" id="A0AAW1CVB4"/>
<name>A0AAW1CVB4_9HEMI</name>
<sequence>MCFHIFTTLFLCTVFSIIPSSFCRGNYKWVPAANGSIPEYTVRSGTDYGGGPLYAGRVKHDGDVIPAKISTKIKYAYFSNNGYEYRHREYEALVSNDTAWKLSSGGGVPPEALIIGTKFDGEPVYMGRTLMEGTITPGKVDPQHRCLFVPYNGTERKFYTYEVLILLK</sequence>
<dbReference type="PANTHER" id="PTHR31649">
    <property type="entry name" value="AGAP009604-PA"/>
    <property type="match status" value="1"/>
</dbReference>
<proteinExistence type="predicted"/>
<dbReference type="InterPro" id="IPR006616">
    <property type="entry name" value="DM9_repeat"/>
</dbReference>
<comment type="caution">
    <text evidence="2">The sequence shown here is derived from an EMBL/GenBank/DDBJ whole genome shotgun (WGS) entry which is preliminary data.</text>
</comment>
<organism evidence="2 3">
    <name type="scientific">Rhynocoris fuscipes</name>
    <dbReference type="NCBI Taxonomy" id="488301"/>
    <lineage>
        <taxon>Eukaryota</taxon>
        <taxon>Metazoa</taxon>
        <taxon>Ecdysozoa</taxon>
        <taxon>Arthropoda</taxon>
        <taxon>Hexapoda</taxon>
        <taxon>Insecta</taxon>
        <taxon>Pterygota</taxon>
        <taxon>Neoptera</taxon>
        <taxon>Paraneoptera</taxon>
        <taxon>Hemiptera</taxon>
        <taxon>Heteroptera</taxon>
        <taxon>Panheteroptera</taxon>
        <taxon>Cimicomorpha</taxon>
        <taxon>Reduviidae</taxon>
        <taxon>Harpactorinae</taxon>
        <taxon>Harpactorini</taxon>
        <taxon>Rhynocoris</taxon>
    </lineage>
</organism>